<proteinExistence type="predicted"/>
<keyword evidence="2" id="KW-0694">RNA-binding</keyword>
<evidence type="ECO:0000313" key="4">
    <source>
        <dbReference type="EMBL" id="SVC84146.1"/>
    </source>
</evidence>
<dbReference type="InterPro" id="IPR033714">
    <property type="entry name" value="tRNA_bind_bactPheRS"/>
</dbReference>
<feature type="non-terminal residue" evidence="4">
    <location>
        <position position="180"/>
    </location>
</feature>
<dbReference type="InterPro" id="IPR012340">
    <property type="entry name" value="NA-bd_OB-fold"/>
</dbReference>
<dbReference type="Gene3D" id="3.30.56.10">
    <property type="match status" value="1"/>
</dbReference>
<dbReference type="Pfam" id="PF01588">
    <property type="entry name" value="tRNA_bind"/>
    <property type="match status" value="1"/>
</dbReference>
<gene>
    <name evidence="4" type="ORF">METZ01_LOCUS337000</name>
</gene>
<feature type="non-terminal residue" evidence="4">
    <location>
        <position position="1"/>
    </location>
</feature>
<organism evidence="4">
    <name type="scientific">marine metagenome</name>
    <dbReference type="NCBI Taxonomy" id="408172"/>
    <lineage>
        <taxon>unclassified sequences</taxon>
        <taxon>metagenomes</taxon>
        <taxon>ecological metagenomes</taxon>
    </lineage>
</organism>
<dbReference type="GO" id="GO:0000049">
    <property type="term" value="F:tRNA binding"/>
    <property type="evidence" value="ECO:0007669"/>
    <property type="project" value="UniProtKB-KW"/>
</dbReference>
<dbReference type="NCBIfam" id="NF045760">
    <property type="entry name" value="YtpR"/>
    <property type="match status" value="1"/>
</dbReference>
<evidence type="ECO:0000256" key="2">
    <source>
        <dbReference type="ARBA" id="ARBA00022884"/>
    </source>
</evidence>
<dbReference type="Gene3D" id="2.40.50.140">
    <property type="entry name" value="Nucleic acid-binding proteins"/>
    <property type="match status" value="1"/>
</dbReference>
<feature type="domain" description="TRNA-binding" evidence="3">
    <location>
        <begin position="39"/>
        <end position="148"/>
    </location>
</feature>
<evidence type="ECO:0000256" key="1">
    <source>
        <dbReference type="ARBA" id="ARBA00022555"/>
    </source>
</evidence>
<dbReference type="SUPFAM" id="SSF50249">
    <property type="entry name" value="Nucleic acid-binding proteins"/>
    <property type="match status" value="1"/>
</dbReference>
<dbReference type="EMBL" id="UINC01114088">
    <property type="protein sequence ID" value="SVC84146.1"/>
    <property type="molecule type" value="Genomic_DNA"/>
</dbReference>
<keyword evidence="1" id="KW-0820">tRNA-binding</keyword>
<reference evidence="4" key="1">
    <citation type="submission" date="2018-05" db="EMBL/GenBank/DDBJ databases">
        <authorList>
            <person name="Lanie J.A."/>
            <person name="Ng W.-L."/>
            <person name="Kazmierczak K.M."/>
            <person name="Andrzejewski T.M."/>
            <person name="Davidsen T.M."/>
            <person name="Wayne K.J."/>
            <person name="Tettelin H."/>
            <person name="Glass J.I."/>
            <person name="Rusch D."/>
            <person name="Podicherti R."/>
            <person name="Tsui H.-C.T."/>
            <person name="Winkler M.E."/>
        </authorList>
    </citation>
    <scope>NUCLEOTIDE SEQUENCE</scope>
</reference>
<dbReference type="AlphaFoldDB" id="A0A382QFD4"/>
<protein>
    <recommendedName>
        <fullName evidence="3">tRNA-binding domain-containing protein</fullName>
    </recommendedName>
</protein>
<dbReference type="CDD" id="cd02796">
    <property type="entry name" value="tRNA_bind_bactPheRS"/>
    <property type="match status" value="1"/>
</dbReference>
<dbReference type="FunFam" id="2.40.50.140:FF:000045">
    <property type="entry name" value="Phenylalanine--tRNA ligase beta subunit"/>
    <property type="match status" value="1"/>
</dbReference>
<sequence length="180" mass="18955">VKISLKWLREYVDVDWGVEEFVERLTMAGLEAESVEDLGTALSGIVIGKVLEREPHPNADRLSVCRVDAGEAEPRTIVCGAPNVTAGQTVPVVLPGSQLPDGTKIGKAKLRGVASEGMICSEIELGLGDDGDGIMVLPDDWIAGASFATAAGLDDTIIDFEVTPNRPDCLSVVGIAREVA</sequence>
<dbReference type="PROSITE" id="PS50886">
    <property type="entry name" value="TRBD"/>
    <property type="match status" value="1"/>
</dbReference>
<name>A0A382QFD4_9ZZZZ</name>
<accession>A0A382QFD4</accession>
<dbReference type="InterPro" id="IPR002547">
    <property type="entry name" value="tRNA-bd_dom"/>
</dbReference>
<evidence type="ECO:0000259" key="3">
    <source>
        <dbReference type="PROSITE" id="PS50886"/>
    </source>
</evidence>